<evidence type="ECO:0000259" key="5">
    <source>
        <dbReference type="PROSITE" id="PS50600"/>
    </source>
</evidence>
<gene>
    <name evidence="6" type="ORF">DEO72_LG3g1789</name>
</gene>
<feature type="domain" description="Ubiquitin-like protease family profile" evidence="5">
    <location>
        <begin position="1"/>
        <end position="127"/>
    </location>
</feature>
<evidence type="ECO:0000256" key="4">
    <source>
        <dbReference type="ARBA" id="ARBA00022807"/>
    </source>
</evidence>
<dbReference type="PANTHER" id="PTHR12606">
    <property type="entry name" value="SENTRIN/SUMO-SPECIFIC PROTEASE"/>
    <property type="match status" value="1"/>
</dbReference>
<name>A0A4D6LG17_VIGUN</name>
<dbReference type="GO" id="GO:0016926">
    <property type="term" value="P:protein desumoylation"/>
    <property type="evidence" value="ECO:0007669"/>
    <property type="project" value="TreeGrafter"/>
</dbReference>
<keyword evidence="2 6" id="KW-0645">Protease</keyword>
<sequence>MGFRPIGYICNMAVLFATNVMMYNERKLHEHVQRIIMNPILLVGMQDILSAEFLFAPIVHGDHWWCYCVKLKSMEFFVFDSLGHSRKNRTRIENYIKPSFEVQCVDTPIQPNGRDCGVLVLKFIEMWDGVSKFDGKAWLTTLLRSYN</sequence>
<evidence type="ECO:0000313" key="6">
    <source>
        <dbReference type="EMBL" id="QCD87255.1"/>
    </source>
</evidence>
<accession>A0A4D6LG17</accession>
<dbReference type="PANTHER" id="PTHR12606:SF136">
    <property type="entry name" value="ULP1 PROTEASE FAMILY PROTEIN"/>
    <property type="match status" value="1"/>
</dbReference>
<organism evidence="6 7">
    <name type="scientific">Vigna unguiculata</name>
    <name type="common">Cowpea</name>
    <dbReference type="NCBI Taxonomy" id="3917"/>
    <lineage>
        <taxon>Eukaryota</taxon>
        <taxon>Viridiplantae</taxon>
        <taxon>Streptophyta</taxon>
        <taxon>Embryophyta</taxon>
        <taxon>Tracheophyta</taxon>
        <taxon>Spermatophyta</taxon>
        <taxon>Magnoliopsida</taxon>
        <taxon>eudicotyledons</taxon>
        <taxon>Gunneridae</taxon>
        <taxon>Pentapetalae</taxon>
        <taxon>rosids</taxon>
        <taxon>fabids</taxon>
        <taxon>Fabales</taxon>
        <taxon>Fabaceae</taxon>
        <taxon>Papilionoideae</taxon>
        <taxon>50 kb inversion clade</taxon>
        <taxon>NPAAA clade</taxon>
        <taxon>indigoferoid/millettioid clade</taxon>
        <taxon>Phaseoleae</taxon>
        <taxon>Vigna</taxon>
    </lineage>
</organism>
<keyword evidence="4" id="KW-0788">Thiol protease</keyword>
<dbReference type="InterPro" id="IPR003653">
    <property type="entry name" value="Peptidase_C48_C"/>
</dbReference>
<evidence type="ECO:0000256" key="3">
    <source>
        <dbReference type="ARBA" id="ARBA00022801"/>
    </source>
</evidence>
<dbReference type="GO" id="GO:0006508">
    <property type="term" value="P:proteolysis"/>
    <property type="evidence" value="ECO:0007669"/>
    <property type="project" value="UniProtKB-KW"/>
</dbReference>
<dbReference type="PROSITE" id="PS50600">
    <property type="entry name" value="ULP_PROTEASE"/>
    <property type="match status" value="1"/>
</dbReference>
<comment type="similarity">
    <text evidence="1">Belongs to the peptidase C48 family.</text>
</comment>
<dbReference type="EMBL" id="CP039347">
    <property type="protein sequence ID" value="QCD87255.1"/>
    <property type="molecule type" value="Genomic_DNA"/>
</dbReference>
<dbReference type="Pfam" id="PF02902">
    <property type="entry name" value="Peptidase_C48"/>
    <property type="match status" value="1"/>
</dbReference>
<protein>
    <submittedName>
        <fullName evidence="6">Ulp1 protease family</fullName>
    </submittedName>
</protein>
<evidence type="ECO:0000256" key="1">
    <source>
        <dbReference type="ARBA" id="ARBA00005234"/>
    </source>
</evidence>
<dbReference type="GO" id="GO:0016929">
    <property type="term" value="F:deSUMOylase activity"/>
    <property type="evidence" value="ECO:0007669"/>
    <property type="project" value="TreeGrafter"/>
</dbReference>
<dbReference type="AlphaFoldDB" id="A0A4D6LG17"/>
<dbReference type="Proteomes" id="UP000501690">
    <property type="component" value="Linkage Group LG3"/>
</dbReference>
<proteinExistence type="inferred from homology"/>
<dbReference type="Gene3D" id="3.40.395.10">
    <property type="entry name" value="Adenoviral Proteinase, Chain A"/>
    <property type="match status" value="1"/>
</dbReference>
<evidence type="ECO:0000313" key="7">
    <source>
        <dbReference type="Proteomes" id="UP000501690"/>
    </source>
</evidence>
<keyword evidence="7" id="KW-1185">Reference proteome</keyword>
<evidence type="ECO:0000256" key="2">
    <source>
        <dbReference type="ARBA" id="ARBA00022670"/>
    </source>
</evidence>
<keyword evidence="3" id="KW-0378">Hydrolase</keyword>
<dbReference type="InterPro" id="IPR038765">
    <property type="entry name" value="Papain-like_cys_pep_sf"/>
</dbReference>
<dbReference type="SUPFAM" id="SSF54001">
    <property type="entry name" value="Cysteine proteinases"/>
    <property type="match status" value="1"/>
</dbReference>
<dbReference type="GO" id="GO:0005634">
    <property type="term" value="C:nucleus"/>
    <property type="evidence" value="ECO:0007669"/>
    <property type="project" value="TreeGrafter"/>
</dbReference>
<reference evidence="6 7" key="1">
    <citation type="submission" date="2019-04" db="EMBL/GenBank/DDBJ databases">
        <title>An improved genome assembly and genetic linkage map for asparagus bean, Vigna unguiculata ssp. sesquipedialis.</title>
        <authorList>
            <person name="Xia Q."/>
            <person name="Zhang R."/>
            <person name="Dong Y."/>
        </authorList>
    </citation>
    <scope>NUCLEOTIDE SEQUENCE [LARGE SCALE GENOMIC DNA]</scope>
    <source>
        <tissue evidence="6">Leaf</tissue>
    </source>
</reference>